<dbReference type="OrthoDB" id="4436899at2759"/>
<gene>
    <name evidence="1" type="ORF">BO78DRAFT_415494</name>
</gene>
<dbReference type="Proteomes" id="UP000248423">
    <property type="component" value="Unassembled WGS sequence"/>
</dbReference>
<reference evidence="1 2" key="1">
    <citation type="submission" date="2018-02" db="EMBL/GenBank/DDBJ databases">
        <title>The genomes of Aspergillus section Nigri reveals drivers in fungal speciation.</title>
        <authorList>
            <consortium name="DOE Joint Genome Institute"/>
            <person name="Vesth T.C."/>
            <person name="Nybo J."/>
            <person name="Theobald S."/>
            <person name="Brandl J."/>
            <person name="Frisvad J.C."/>
            <person name="Nielsen K.F."/>
            <person name="Lyhne E.K."/>
            <person name="Kogle M.E."/>
            <person name="Kuo A."/>
            <person name="Riley R."/>
            <person name="Clum A."/>
            <person name="Nolan M."/>
            <person name="Lipzen A."/>
            <person name="Salamov A."/>
            <person name="Henrissat B."/>
            <person name="Wiebenga A."/>
            <person name="De vries R.P."/>
            <person name="Grigoriev I.V."/>
            <person name="Mortensen U.H."/>
            <person name="Andersen M.R."/>
            <person name="Baker S.E."/>
        </authorList>
    </citation>
    <scope>NUCLEOTIDE SEQUENCE [LARGE SCALE GENOMIC DNA]</scope>
    <source>
        <strain evidence="1 2">CBS 121057</strain>
    </source>
</reference>
<evidence type="ECO:0000313" key="2">
    <source>
        <dbReference type="Proteomes" id="UP000248423"/>
    </source>
</evidence>
<dbReference type="VEuPathDB" id="FungiDB:BO78DRAFT_415494"/>
<proteinExistence type="predicted"/>
<name>A0A319EGW3_ASPSB</name>
<accession>A0A319EGW3</accession>
<keyword evidence="2" id="KW-1185">Reference proteome</keyword>
<sequence>MSFYTPPRIPPNPQPATLTEAAITSKLDWLTHQPRSVLSPTLCSQHNITILPLDLEKSHHETTNSKTTPLFFNPLSTELLNTHPINQSRYAWMDTISPEFYSIRDYSTLNPNAPESHPLNRMAELSRKFEKYMDVMPRVTLPTGEEHSLAHLANWDLSWSTDTLYAGTFIHYTHPKTYLYSISRIYRFQDRRYPHLTMISQHWCLEDCPEDHLMRYELVAILQSMNSRVTKNAYDPDDTVPVCLILPLFPIPGLNVHAC</sequence>
<dbReference type="AlphaFoldDB" id="A0A319EGW3"/>
<evidence type="ECO:0000313" key="1">
    <source>
        <dbReference type="EMBL" id="PYI09566.1"/>
    </source>
</evidence>
<protein>
    <submittedName>
        <fullName evidence="1">Uncharacterized protein</fullName>
    </submittedName>
</protein>
<dbReference type="EMBL" id="KZ826326">
    <property type="protein sequence ID" value="PYI09566.1"/>
    <property type="molecule type" value="Genomic_DNA"/>
</dbReference>
<organism evidence="1 2">
    <name type="scientific">Aspergillus sclerotiicarbonarius (strain CBS 121057 / IBT 28362)</name>
    <dbReference type="NCBI Taxonomy" id="1448318"/>
    <lineage>
        <taxon>Eukaryota</taxon>
        <taxon>Fungi</taxon>
        <taxon>Dikarya</taxon>
        <taxon>Ascomycota</taxon>
        <taxon>Pezizomycotina</taxon>
        <taxon>Eurotiomycetes</taxon>
        <taxon>Eurotiomycetidae</taxon>
        <taxon>Eurotiales</taxon>
        <taxon>Aspergillaceae</taxon>
        <taxon>Aspergillus</taxon>
        <taxon>Aspergillus subgen. Circumdati</taxon>
    </lineage>
</organism>